<evidence type="ECO:0000256" key="5">
    <source>
        <dbReference type="SAM" id="SignalP"/>
    </source>
</evidence>
<evidence type="ECO:0000256" key="1">
    <source>
        <dbReference type="ARBA" id="ARBA00004613"/>
    </source>
</evidence>
<dbReference type="InterPro" id="IPR050822">
    <property type="entry name" value="Cerebellin_Synaptic_Org"/>
</dbReference>
<evidence type="ECO:0000313" key="7">
    <source>
        <dbReference type="EMBL" id="VDI67120.1"/>
    </source>
</evidence>
<evidence type="ECO:0000256" key="2">
    <source>
        <dbReference type="ARBA" id="ARBA00022525"/>
    </source>
</evidence>
<evidence type="ECO:0000256" key="3">
    <source>
        <dbReference type="ARBA" id="ARBA00022729"/>
    </source>
</evidence>
<dbReference type="Pfam" id="PF00386">
    <property type="entry name" value="C1q"/>
    <property type="match status" value="1"/>
</dbReference>
<keyword evidence="4" id="KW-0175">Coiled coil</keyword>
<dbReference type="EMBL" id="UYJE01008769">
    <property type="protein sequence ID" value="VDI67120.1"/>
    <property type="molecule type" value="Genomic_DNA"/>
</dbReference>
<accession>A0A8B6GQM0</accession>
<organism evidence="7 8">
    <name type="scientific">Mytilus galloprovincialis</name>
    <name type="common">Mediterranean mussel</name>
    <dbReference type="NCBI Taxonomy" id="29158"/>
    <lineage>
        <taxon>Eukaryota</taxon>
        <taxon>Metazoa</taxon>
        <taxon>Spiralia</taxon>
        <taxon>Lophotrochozoa</taxon>
        <taxon>Mollusca</taxon>
        <taxon>Bivalvia</taxon>
        <taxon>Autobranchia</taxon>
        <taxon>Pteriomorphia</taxon>
        <taxon>Mytilida</taxon>
        <taxon>Mytiloidea</taxon>
        <taxon>Mytilidae</taxon>
        <taxon>Mytilinae</taxon>
        <taxon>Mytilus</taxon>
    </lineage>
</organism>
<dbReference type="PROSITE" id="PS50871">
    <property type="entry name" value="C1Q"/>
    <property type="match status" value="1"/>
</dbReference>
<feature type="signal peptide" evidence="5">
    <location>
        <begin position="1"/>
        <end position="19"/>
    </location>
</feature>
<gene>
    <name evidence="7" type="ORF">MGAL_10B019075</name>
</gene>
<keyword evidence="8" id="KW-1185">Reference proteome</keyword>
<keyword evidence="2" id="KW-0964">Secreted</keyword>
<protein>
    <recommendedName>
        <fullName evidence="6">C1q domain-containing protein</fullName>
    </recommendedName>
</protein>
<dbReference type="InterPro" id="IPR008983">
    <property type="entry name" value="Tumour_necrosis_fac-like_dom"/>
</dbReference>
<dbReference type="GO" id="GO:0005576">
    <property type="term" value="C:extracellular region"/>
    <property type="evidence" value="ECO:0007669"/>
    <property type="project" value="UniProtKB-SubCell"/>
</dbReference>
<dbReference type="SUPFAM" id="SSF49842">
    <property type="entry name" value="TNF-like"/>
    <property type="match status" value="1"/>
</dbReference>
<dbReference type="Proteomes" id="UP000596742">
    <property type="component" value="Unassembled WGS sequence"/>
</dbReference>
<feature type="domain" description="C1q" evidence="6">
    <location>
        <begin position="102"/>
        <end position="242"/>
    </location>
</feature>
<feature type="coiled-coil region" evidence="4">
    <location>
        <begin position="29"/>
        <end position="63"/>
    </location>
</feature>
<dbReference type="PANTHER" id="PTHR22923:SF116">
    <property type="entry name" value="C1Q DOMAIN-CONTAINING PROTEIN"/>
    <property type="match status" value="1"/>
</dbReference>
<name>A0A8B6GQM0_MYTGA</name>
<feature type="chain" id="PRO_5032286386" description="C1q domain-containing protein" evidence="5">
    <location>
        <begin position="20"/>
        <end position="242"/>
    </location>
</feature>
<dbReference type="AlphaFoldDB" id="A0A8B6GQM0"/>
<evidence type="ECO:0000313" key="8">
    <source>
        <dbReference type="Proteomes" id="UP000596742"/>
    </source>
</evidence>
<dbReference type="InterPro" id="IPR001073">
    <property type="entry name" value="C1q_dom"/>
</dbReference>
<dbReference type="OrthoDB" id="6150994at2759"/>
<dbReference type="SMART" id="SM00110">
    <property type="entry name" value="C1Q"/>
    <property type="match status" value="1"/>
</dbReference>
<dbReference type="PRINTS" id="PR00007">
    <property type="entry name" value="COMPLEMNTC1Q"/>
</dbReference>
<proteinExistence type="predicted"/>
<dbReference type="Gene3D" id="2.60.120.40">
    <property type="match status" value="1"/>
</dbReference>
<evidence type="ECO:0000256" key="4">
    <source>
        <dbReference type="SAM" id="Coils"/>
    </source>
</evidence>
<reference evidence="7" key="1">
    <citation type="submission" date="2018-11" db="EMBL/GenBank/DDBJ databases">
        <authorList>
            <person name="Alioto T."/>
            <person name="Alioto T."/>
        </authorList>
    </citation>
    <scope>NUCLEOTIDE SEQUENCE</scope>
</reference>
<comment type="subcellular location">
    <subcellularLocation>
        <location evidence="1">Secreted</location>
    </subcellularLocation>
</comment>
<dbReference type="PANTHER" id="PTHR22923">
    <property type="entry name" value="CEREBELLIN-RELATED"/>
    <property type="match status" value="1"/>
</dbReference>
<comment type="caution">
    <text evidence="7">The sequence shown here is derived from an EMBL/GenBank/DDBJ whole genome shotgun (WGS) entry which is preliminary data.</text>
</comment>
<keyword evidence="3 5" id="KW-0732">Signal</keyword>
<evidence type="ECO:0000259" key="6">
    <source>
        <dbReference type="PROSITE" id="PS50871"/>
    </source>
</evidence>
<sequence length="242" mass="26959">MAKYLRFLVLVVTSLCVTAFVDKDILLRLGDTEKNVKELRQENAALKKENRDMHQVIARLSAKIDKISNLATEEAIEDTSASTNGRYQIHSNVNSKRLLSSSLPDYLAFATTLNTTIPHVAAHQLIKYNDIITNEGKGYDATQGIFIAPERGLYLISVTLWESMNDLQRIGLDLVLNGKKVISIFADGAGTNDSAMTQTLPLVLKQGDRVWVRTHDKYAGFTLYGSAEWNMNSFSGVLLTYI</sequence>